<comment type="caution">
    <text evidence="1">The sequence shown here is derived from an EMBL/GenBank/DDBJ whole genome shotgun (WGS) entry which is preliminary data.</text>
</comment>
<dbReference type="Proteomes" id="UP001500936">
    <property type="component" value="Unassembled WGS sequence"/>
</dbReference>
<reference evidence="2" key="1">
    <citation type="journal article" date="2019" name="Int. J. Syst. Evol. Microbiol.">
        <title>The Global Catalogue of Microorganisms (GCM) 10K type strain sequencing project: providing services to taxonomists for standard genome sequencing and annotation.</title>
        <authorList>
            <consortium name="The Broad Institute Genomics Platform"/>
            <consortium name="The Broad Institute Genome Sequencing Center for Infectious Disease"/>
            <person name="Wu L."/>
            <person name="Ma J."/>
        </authorList>
    </citation>
    <scope>NUCLEOTIDE SEQUENCE [LARGE SCALE GENOMIC DNA]</scope>
    <source>
        <strain evidence="2">JCM 17925</strain>
    </source>
</reference>
<evidence type="ECO:0000313" key="2">
    <source>
        <dbReference type="Proteomes" id="UP001500936"/>
    </source>
</evidence>
<dbReference type="EMBL" id="BAABHB010000011">
    <property type="protein sequence ID" value="GAA4414424.1"/>
    <property type="molecule type" value="Genomic_DNA"/>
</dbReference>
<name>A0ABP8KRK3_9BACT</name>
<organism evidence="1 2">
    <name type="scientific">Nibrella viscosa</name>
    <dbReference type="NCBI Taxonomy" id="1084524"/>
    <lineage>
        <taxon>Bacteria</taxon>
        <taxon>Pseudomonadati</taxon>
        <taxon>Bacteroidota</taxon>
        <taxon>Cytophagia</taxon>
        <taxon>Cytophagales</taxon>
        <taxon>Spirosomataceae</taxon>
        <taxon>Nibrella</taxon>
    </lineage>
</organism>
<gene>
    <name evidence="1" type="ORF">GCM10023187_43900</name>
</gene>
<accession>A0ABP8KRK3</accession>
<proteinExistence type="predicted"/>
<evidence type="ECO:0008006" key="3">
    <source>
        <dbReference type="Google" id="ProtNLM"/>
    </source>
</evidence>
<evidence type="ECO:0000313" key="1">
    <source>
        <dbReference type="EMBL" id="GAA4414424.1"/>
    </source>
</evidence>
<keyword evidence="2" id="KW-1185">Reference proteome</keyword>
<protein>
    <recommendedName>
        <fullName evidence="3">Por secretion system C-terminal sorting domain-containing protein</fullName>
    </recommendedName>
</protein>
<sequence length="83" mass="8962">MVVAVDKAAGATADILIKNVNGDVLMAKHLGKKETTFRGRFDMSQLADGTYQLVITNGKEETKKEVTLSTKPVTATNRVIALQ</sequence>